<keyword evidence="4" id="KW-1185">Reference proteome</keyword>
<keyword evidence="2" id="KW-0732">Signal</keyword>
<organism evidence="3 4">
    <name type="scientific">Puccinia graminis f. sp. tritici</name>
    <dbReference type="NCBI Taxonomy" id="56615"/>
    <lineage>
        <taxon>Eukaryota</taxon>
        <taxon>Fungi</taxon>
        <taxon>Dikarya</taxon>
        <taxon>Basidiomycota</taxon>
        <taxon>Pucciniomycotina</taxon>
        <taxon>Pucciniomycetes</taxon>
        <taxon>Pucciniales</taxon>
        <taxon>Pucciniaceae</taxon>
        <taxon>Puccinia</taxon>
    </lineage>
</organism>
<dbReference type="EMBL" id="VSWC01000053">
    <property type="protein sequence ID" value="KAA1100929.1"/>
    <property type="molecule type" value="Genomic_DNA"/>
</dbReference>
<evidence type="ECO:0000313" key="4">
    <source>
        <dbReference type="Proteomes" id="UP000324748"/>
    </source>
</evidence>
<sequence>MAFQKILLVALLIASVAFGRSLVNLNRGLDIALHKRSLPAVDDFHHRSPQRRDSIPTQGKEGAEEQKEQANQHGDLKTGALKTSENVVAGSQDPNNVGSKHNNQYGDNKVHSVTFLPTPGHHEDGP</sequence>
<feature type="compositionally biased region" description="Basic and acidic residues" evidence="1">
    <location>
        <begin position="61"/>
        <end position="76"/>
    </location>
</feature>
<feature type="compositionally biased region" description="Basic and acidic residues" evidence="1">
    <location>
        <begin position="42"/>
        <end position="54"/>
    </location>
</feature>
<dbReference type="OrthoDB" id="10313496at2759"/>
<protein>
    <submittedName>
        <fullName evidence="3">Uncharacterized protein</fullName>
    </submittedName>
</protein>
<reference evidence="3 4" key="1">
    <citation type="submission" date="2019-05" db="EMBL/GenBank/DDBJ databases">
        <title>Emergence of the Ug99 lineage of the wheat stem rust pathogen through somatic hybridization.</title>
        <authorList>
            <person name="Li F."/>
            <person name="Upadhyaya N.M."/>
            <person name="Sperschneider J."/>
            <person name="Matny O."/>
            <person name="Nguyen-Phuc H."/>
            <person name="Mago R."/>
            <person name="Raley C."/>
            <person name="Miller M.E."/>
            <person name="Silverstein K.A.T."/>
            <person name="Henningsen E."/>
            <person name="Hirsch C.D."/>
            <person name="Visser B."/>
            <person name="Pretorius Z.A."/>
            <person name="Steffenson B.J."/>
            <person name="Schwessinger B."/>
            <person name="Dodds P.N."/>
            <person name="Figueroa M."/>
        </authorList>
    </citation>
    <scope>NUCLEOTIDE SEQUENCE [LARGE SCALE GENOMIC DNA]</scope>
    <source>
        <strain evidence="3">21-0</strain>
    </source>
</reference>
<name>A0A5B0PLW5_PUCGR</name>
<feature type="signal peptide" evidence="2">
    <location>
        <begin position="1"/>
        <end position="19"/>
    </location>
</feature>
<comment type="caution">
    <text evidence="3">The sequence shown here is derived from an EMBL/GenBank/DDBJ whole genome shotgun (WGS) entry which is preliminary data.</text>
</comment>
<dbReference type="Proteomes" id="UP000324748">
    <property type="component" value="Unassembled WGS sequence"/>
</dbReference>
<proteinExistence type="predicted"/>
<dbReference type="AlphaFoldDB" id="A0A5B0PLW5"/>
<feature type="chain" id="PRO_5022735257" evidence="2">
    <location>
        <begin position="20"/>
        <end position="126"/>
    </location>
</feature>
<evidence type="ECO:0000313" key="3">
    <source>
        <dbReference type="EMBL" id="KAA1100929.1"/>
    </source>
</evidence>
<feature type="compositionally biased region" description="Polar residues" evidence="1">
    <location>
        <begin position="92"/>
        <end position="106"/>
    </location>
</feature>
<accession>A0A5B0PLW5</accession>
<evidence type="ECO:0000256" key="1">
    <source>
        <dbReference type="SAM" id="MobiDB-lite"/>
    </source>
</evidence>
<feature type="region of interest" description="Disordered" evidence="1">
    <location>
        <begin position="37"/>
        <end position="126"/>
    </location>
</feature>
<gene>
    <name evidence="3" type="ORF">PGT21_001775</name>
</gene>
<evidence type="ECO:0000256" key="2">
    <source>
        <dbReference type="SAM" id="SignalP"/>
    </source>
</evidence>